<dbReference type="GO" id="GO:0005654">
    <property type="term" value="C:nucleoplasm"/>
    <property type="evidence" value="ECO:0007669"/>
    <property type="project" value="TreeGrafter"/>
</dbReference>
<evidence type="ECO:0000256" key="1">
    <source>
        <dbReference type="ARBA" id="ARBA00012797"/>
    </source>
</evidence>
<dbReference type="FunFam" id="3.40.1280.30:FF:000001">
    <property type="entry name" value="tRNA methyltransferase 10 homolog A"/>
    <property type="match status" value="1"/>
</dbReference>
<evidence type="ECO:0000256" key="5">
    <source>
        <dbReference type="ARBA" id="ARBA00048434"/>
    </source>
</evidence>
<proteinExistence type="predicted"/>
<evidence type="ECO:0000256" key="2">
    <source>
        <dbReference type="ARBA" id="ARBA00022603"/>
    </source>
</evidence>
<evidence type="ECO:0000256" key="6">
    <source>
        <dbReference type="SAM" id="MobiDB-lite"/>
    </source>
</evidence>
<feature type="compositionally biased region" description="Polar residues" evidence="6">
    <location>
        <begin position="323"/>
        <end position="348"/>
    </location>
</feature>
<evidence type="ECO:0000259" key="7">
    <source>
        <dbReference type="PROSITE" id="PS51675"/>
    </source>
</evidence>
<dbReference type="AlphaFoldDB" id="A0A0V1J550"/>
<sequence>MDVIYSLIYFVYRLFVENFLFFKLFIISRNMEVHNGMSEMELDPVLNSNDNSLSSALCYGSVDNECQWREERCAVGGGQTSSVSKNQLKKMKKRERWLSSRQARRQEQAAKRKQRKLEARLRGEPSSSAGSNRKLLKLSSMELSACRQRVAIDMSFDELMNERDLCKALNQLAQCYAVNRRAKNPLQFHVVNFRGTSRVNFNNIPGNNNWDVQLSEEDYEQLFGLWNVVYLTSESPNVVHELDESKVYIIGGLVDHNHLKGRCLELAEQRRMAHARLPIDEHVKMNARRVLSINHVFEILLRYTETKNWQLAIETVVPKRKLQTQQQQHPTVATSTENNNGHRTSSDD</sequence>
<evidence type="ECO:0000313" key="8">
    <source>
        <dbReference type="EMBL" id="KRZ29781.1"/>
    </source>
</evidence>
<dbReference type="Gene3D" id="3.40.1280.30">
    <property type="match status" value="1"/>
</dbReference>
<dbReference type="EC" id="2.1.1.221" evidence="1"/>
<protein>
    <recommendedName>
        <fullName evidence="1">tRNA (guanine(9)-N(1))-methyltransferase</fullName>
        <ecNumber evidence="1">2.1.1.221</ecNumber>
    </recommendedName>
</protein>
<dbReference type="PANTHER" id="PTHR13563">
    <property type="entry name" value="TRNA (GUANINE-9-) METHYLTRANSFERASE"/>
    <property type="match status" value="1"/>
</dbReference>
<organism evidence="8 9">
    <name type="scientific">Trichinella pseudospiralis</name>
    <name type="common">Parasitic roundworm</name>
    <dbReference type="NCBI Taxonomy" id="6337"/>
    <lineage>
        <taxon>Eukaryota</taxon>
        <taxon>Metazoa</taxon>
        <taxon>Ecdysozoa</taxon>
        <taxon>Nematoda</taxon>
        <taxon>Enoplea</taxon>
        <taxon>Dorylaimia</taxon>
        <taxon>Trichinellida</taxon>
        <taxon>Trichinellidae</taxon>
        <taxon>Trichinella</taxon>
    </lineage>
</organism>
<evidence type="ECO:0000256" key="4">
    <source>
        <dbReference type="ARBA" id="ARBA00022691"/>
    </source>
</evidence>
<dbReference type="EMBL" id="JYDV01000136">
    <property type="protein sequence ID" value="KRZ29781.1"/>
    <property type="molecule type" value="Genomic_DNA"/>
</dbReference>
<dbReference type="PANTHER" id="PTHR13563:SF13">
    <property type="entry name" value="TRNA METHYLTRANSFERASE 10 HOMOLOG A"/>
    <property type="match status" value="1"/>
</dbReference>
<dbReference type="CDD" id="cd18101">
    <property type="entry name" value="Trm10euk_A"/>
    <property type="match status" value="1"/>
</dbReference>
<dbReference type="GO" id="GO:0052905">
    <property type="term" value="F:tRNA (guanosine(9)-N1)-methyltransferase activity"/>
    <property type="evidence" value="ECO:0007669"/>
    <property type="project" value="UniProtKB-EC"/>
</dbReference>
<dbReference type="InterPro" id="IPR007356">
    <property type="entry name" value="tRNA_m1G_MeTrfase_euk"/>
</dbReference>
<dbReference type="GO" id="GO:0000049">
    <property type="term" value="F:tRNA binding"/>
    <property type="evidence" value="ECO:0007669"/>
    <property type="project" value="TreeGrafter"/>
</dbReference>
<dbReference type="Proteomes" id="UP000054826">
    <property type="component" value="Unassembled WGS sequence"/>
</dbReference>
<dbReference type="InterPro" id="IPR028564">
    <property type="entry name" value="MT_TRM10-typ"/>
</dbReference>
<feature type="domain" description="SAM-dependent MTase TRM10-type" evidence="7">
    <location>
        <begin position="131"/>
        <end position="324"/>
    </location>
</feature>
<dbReference type="InterPro" id="IPR038459">
    <property type="entry name" value="MT_TRM10-typ_sf"/>
</dbReference>
<keyword evidence="3 8" id="KW-0808">Transferase</keyword>
<name>A0A0V1J550_TRIPS</name>
<comment type="catalytic activity">
    <reaction evidence="5">
        <text>guanosine(9) in tRNA + S-adenosyl-L-methionine = N(1)-methylguanosine(9) in tRNA + S-adenosyl-L-homocysteine + H(+)</text>
        <dbReference type="Rhea" id="RHEA:43156"/>
        <dbReference type="Rhea" id="RHEA-COMP:10367"/>
        <dbReference type="Rhea" id="RHEA-COMP:10368"/>
        <dbReference type="ChEBI" id="CHEBI:15378"/>
        <dbReference type="ChEBI" id="CHEBI:57856"/>
        <dbReference type="ChEBI" id="CHEBI:59789"/>
        <dbReference type="ChEBI" id="CHEBI:73542"/>
        <dbReference type="ChEBI" id="CHEBI:74269"/>
        <dbReference type="EC" id="2.1.1.221"/>
    </reaction>
</comment>
<keyword evidence="2 8" id="KW-0489">Methyltransferase</keyword>
<reference evidence="8 9" key="1">
    <citation type="submission" date="2015-01" db="EMBL/GenBank/DDBJ databases">
        <title>Evolution of Trichinella species and genotypes.</title>
        <authorList>
            <person name="Korhonen P.K."/>
            <person name="Edoardo P."/>
            <person name="Giuseppe L.R."/>
            <person name="Gasser R.B."/>
        </authorList>
    </citation>
    <scope>NUCLEOTIDE SEQUENCE [LARGE SCALE GENOMIC DNA]</scope>
    <source>
        <strain evidence="8">ISS176</strain>
    </source>
</reference>
<feature type="region of interest" description="Disordered" evidence="6">
    <location>
        <begin position="77"/>
        <end position="133"/>
    </location>
</feature>
<dbReference type="GO" id="GO:0002939">
    <property type="term" value="P:tRNA N1-guanine methylation"/>
    <property type="evidence" value="ECO:0007669"/>
    <property type="project" value="TreeGrafter"/>
</dbReference>
<keyword evidence="4" id="KW-0949">S-adenosyl-L-methionine</keyword>
<gene>
    <name evidence="8" type="primary">TRMT10A</name>
    <name evidence="8" type="ORF">T4C_3561</name>
</gene>
<feature type="region of interest" description="Disordered" evidence="6">
    <location>
        <begin position="322"/>
        <end position="348"/>
    </location>
</feature>
<evidence type="ECO:0000313" key="9">
    <source>
        <dbReference type="Proteomes" id="UP000054826"/>
    </source>
</evidence>
<feature type="compositionally biased region" description="Basic and acidic residues" evidence="6">
    <location>
        <begin position="104"/>
        <end position="123"/>
    </location>
</feature>
<accession>A0A0V1J550</accession>
<comment type="caution">
    <text evidence="8">The sequence shown here is derived from an EMBL/GenBank/DDBJ whole genome shotgun (WGS) entry which is preliminary data.</text>
</comment>
<dbReference type="PROSITE" id="PS51675">
    <property type="entry name" value="SAM_MT_TRM10"/>
    <property type="match status" value="1"/>
</dbReference>
<evidence type="ECO:0000256" key="3">
    <source>
        <dbReference type="ARBA" id="ARBA00022679"/>
    </source>
</evidence>